<keyword evidence="3" id="KW-1185">Reference proteome</keyword>
<dbReference type="AlphaFoldDB" id="A0A1X6WMH5"/>
<dbReference type="PANTHER" id="PTHR40044:SF1">
    <property type="entry name" value="INTEGRAL MEMBRANE PROTEIN"/>
    <property type="match status" value="1"/>
</dbReference>
<dbReference type="PANTHER" id="PTHR40044">
    <property type="entry name" value="INTEGRAL MEMBRANE PROTEIN-RELATED"/>
    <property type="match status" value="1"/>
</dbReference>
<accession>A0A1X6WMH5</accession>
<feature type="transmembrane region" description="Helical" evidence="1">
    <location>
        <begin position="55"/>
        <end position="73"/>
    </location>
</feature>
<dbReference type="PIRSF" id="PIRSF031501">
    <property type="entry name" value="QueT"/>
    <property type="match status" value="1"/>
</dbReference>
<evidence type="ECO:0000256" key="1">
    <source>
        <dbReference type="SAM" id="Phobius"/>
    </source>
</evidence>
<proteinExistence type="predicted"/>
<dbReference type="Pfam" id="PF06177">
    <property type="entry name" value="QueT"/>
    <property type="match status" value="1"/>
</dbReference>
<feature type="transmembrane region" description="Helical" evidence="1">
    <location>
        <begin position="12"/>
        <end position="34"/>
    </location>
</feature>
<dbReference type="RefSeq" id="WP_086951066.1">
    <property type="nucleotide sequence ID" value="NZ_FWFD01000008.1"/>
</dbReference>
<gene>
    <name evidence="2" type="ORF">FM121_04990</name>
</gene>
<name>A0A1X6WMH5_9ENTE</name>
<sequence length="172" mass="19384">MEKQGVQTNTQIIILNGLIAGLYIALTLVIAPIAQGPIQFRISESLNHIVVFNKKLMWGVFLGVVVFNLFFSHGGLMDVVFGGSQTLIALLLTAYSEKWIKDTKKRMIFNTFIFSISMILIAIMISILSNQAIGSSFFWITYGTLFLSELIVMSISAPVIYYINKFVHFDRY</sequence>
<dbReference type="OrthoDB" id="1706970at2"/>
<keyword evidence="1" id="KW-1133">Transmembrane helix</keyword>
<dbReference type="InterPro" id="IPR010387">
    <property type="entry name" value="QueT"/>
</dbReference>
<keyword evidence="1" id="KW-0472">Membrane</keyword>
<protein>
    <submittedName>
        <fullName evidence="2">Substrate-specific component QueT (COG4708) of predicted queuosine-regulated ECF transporter</fullName>
    </submittedName>
</protein>
<feature type="transmembrane region" description="Helical" evidence="1">
    <location>
        <begin position="139"/>
        <end position="163"/>
    </location>
</feature>
<dbReference type="Proteomes" id="UP000195918">
    <property type="component" value="Unassembled WGS sequence"/>
</dbReference>
<keyword evidence="1" id="KW-0812">Transmembrane</keyword>
<evidence type="ECO:0000313" key="2">
    <source>
        <dbReference type="EMBL" id="SLM85432.1"/>
    </source>
</evidence>
<evidence type="ECO:0000313" key="3">
    <source>
        <dbReference type="Proteomes" id="UP000195918"/>
    </source>
</evidence>
<reference evidence="3" key="1">
    <citation type="submission" date="2017-02" db="EMBL/GenBank/DDBJ databases">
        <authorList>
            <person name="Dridi B."/>
        </authorList>
    </citation>
    <scope>NUCLEOTIDE SEQUENCE [LARGE SCALE GENOMIC DNA]</scope>
    <source>
        <strain evidence="3">bH819</strain>
    </source>
</reference>
<organism evidence="2 3">
    <name type="scientific">Vagococcus fluvialis bH819</name>
    <dbReference type="NCBI Taxonomy" id="1255619"/>
    <lineage>
        <taxon>Bacteria</taxon>
        <taxon>Bacillati</taxon>
        <taxon>Bacillota</taxon>
        <taxon>Bacilli</taxon>
        <taxon>Lactobacillales</taxon>
        <taxon>Enterococcaceae</taxon>
        <taxon>Vagococcus</taxon>
    </lineage>
</organism>
<dbReference type="EMBL" id="FWFD01000008">
    <property type="protein sequence ID" value="SLM85432.1"/>
    <property type="molecule type" value="Genomic_DNA"/>
</dbReference>
<feature type="transmembrane region" description="Helical" evidence="1">
    <location>
        <begin position="107"/>
        <end position="127"/>
    </location>
</feature>